<keyword evidence="4" id="KW-1185">Reference proteome</keyword>
<evidence type="ECO:0000313" key="4">
    <source>
        <dbReference type="Proteomes" id="UP000796880"/>
    </source>
</evidence>
<feature type="coiled-coil region" evidence="1">
    <location>
        <begin position="72"/>
        <end position="148"/>
    </location>
</feature>
<comment type="caution">
    <text evidence="3">The sequence shown here is derived from an EMBL/GenBank/DDBJ whole genome shotgun (WGS) entry which is preliminary data.</text>
</comment>
<proteinExistence type="predicted"/>
<feature type="region of interest" description="Disordered" evidence="2">
    <location>
        <begin position="184"/>
        <end position="245"/>
    </location>
</feature>
<feature type="compositionally biased region" description="Acidic residues" evidence="2">
    <location>
        <begin position="192"/>
        <end position="221"/>
    </location>
</feature>
<evidence type="ECO:0000256" key="2">
    <source>
        <dbReference type="SAM" id="MobiDB-lite"/>
    </source>
</evidence>
<organism evidence="3 4">
    <name type="scientific">Rhamnella rubrinervis</name>
    <dbReference type="NCBI Taxonomy" id="2594499"/>
    <lineage>
        <taxon>Eukaryota</taxon>
        <taxon>Viridiplantae</taxon>
        <taxon>Streptophyta</taxon>
        <taxon>Embryophyta</taxon>
        <taxon>Tracheophyta</taxon>
        <taxon>Spermatophyta</taxon>
        <taxon>Magnoliopsida</taxon>
        <taxon>eudicotyledons</taxon>
        <taxon>Gunneridae</taxon>
        <taxon>Pentapetalae</taxon>
        <taxon>rosids</taxon>
        <taxon>fabids</taxon>
        <taxon>Rosales</taxon>
        <taxon>Rhamnaceae</taxon>
        <taxon>rhamnoid group</taxon>
        <taxon>Rhamneae</taxon>
        <taxon>Rhamnella</taxon>
    </lineage>
</organism>
<sequence>MSKTMRSTCCKEQKDEAFTPYFPKRHFAHQVTGQPTLEEKKVLPNSLPNKFPKLPKIAGTFLRWSSGRDNTWKKKTAALNNLTATNKSLEEEVQRLKQIAADAISKAKQLEKSWFNADLKWSEKEEELRNLKLDFSRIATERDDLQNRAANWPRKKKIVYRKGVEDAFFKARRQMIRRFKARESNWRTPESSDYEEGGDDPSEISSEEDEAEDNAGDEQNENIDPKYLPPASEKSRSPTRDSFVEAMEAVRFERVGPGTNVEEATSAA</sequence>
<name>A0A8K0MM65_9ROSA</name>
<dbReference type="AlphaFoldDB" id="A0A8K0MM65"/>
<keyword evidence="1" id="KW-0175">Coiled coil</keyword>
<evidence type="ECO:0000313" key="3">
    <source>
        <dbReference type="EMBL" id="KAF3451147.1"/>
    </source>
</evidence>
<dbReference type="Proteomes" id="UP000796880">
    <property type="component" value="Unassembled WGS sequence"/>
</dbReference>
<protein>
    <submittedName>
        <fullName evidence="3">Uncharacterized protein</fullName>
    </submittedName>
</protein>
<dbReference type="EMBL" id="VOIH02000003">
    <property type="protein sequence ID" value="KAF3451147.1"/>
    <property type="molecule type" value="Genomic_DNA"/>
</dbReference>
<feature type="compositionally biased region" description="Basic and acidic residues" evidence="2">
    <location>
        <begin position="233"/>
        <end position="245"/>
    </location>
</feature>
<gene>
    <name evidence="3" type="ORF">FNV43_RR07238</name>
</gene>
<evidence type="ECO:0000256" key="1">
    <source>
        <dbReference type="SAM" id="Coils"/>
    </source>
</evidence>
<reference evidence="3" key="1">
    <citation type="submission" date="2020-03" db="EMBL/GenBank/DDBJ databases">
        <title>A high-quality chromosome-level genome assembly of a woody plant with both climbing and erect habits, Rhamnella rubrinervis.</title>
        <authorList>
            <person name="Lu Z."/>
            <person name="Yang Y."/>
            <person name="Zhu X."/>
            <person name="Sun Y."/>
        </authorList>
    </citation>
    <scope>NUCLEOTIDE SEQUENCE</scope>
    <source>
        <strain evidence="3">BYM</strain>
        <tissue evidence="3">Leaf</tissue>
    </source>
</reference>
<accession>A0A8K0MM65</accession>